<feature type="domain" description="DDH" evidence="7">
    <location>
        <begin position="73"/>
        <end position="217"/>
    </location>
</feature>
<dbReference type="NCBIfam" id="TIGR00644">
    <property type="entry name" value="recJ"/>
    <property type="match status" value="1"/>
</dbReference>
<keyword evidence="4" id="KW-0378">Hydrolase</keyword>
<keyword evidence="12" id="KW-1185">Reference proteome</keyword>
<evidence type="ECO:0000313" key="11">
    <source>
        <dbReference type="EMBL" id="MFC4618122.1"/>
    </source>
</evidence>
<dbReference type="Pfam" id="PF10141">
    <property type="entry name" value="ssDNA-exonuc_C"/>
    <property type="match status" value="1"/>
</dbReference>
<dbReference type="RefSeq" id="WP_376845127.1">
    <property type="nucleotide sequence ID" value="NZ_JBHSFW010000001.1"/>
</dbReference>
<dbReference type="Pfam" id="PF02272">
    <property type="entry name" value="DHHA1"/>
    <property type="match status" value="1"/>
</dbReference>
<dbReference type="InterPro" id="IPR018779">
    <property type="entry name" value="RecJ_C"/>
</dbReference>
<evidence type="ECO:0000313" key="12">
    <source>
        <dbReference type="Proteomes" id="UP001596022"/>
    </source>
</evidence>
<dbReference type="GO" id="GO:0004527">
    <property type="term" value="F:exonuclease activity"/>
    <property type="evidence" value="ECO:0007669"/>
    <property type="project" value="UniProtKB-KW"/>
</dbReference>
<evidence type="ECO:0000256" key="1">
    <source>
        <dbReference type="ARBA" id="ARBA00005915"/>
    </source>
</evidence>
<dbReference type="Proteomes" id="UP001596022">
    <property type="component" value="Unassembled WGS sequence"/>
</dbReference>
<comment type="caution">
    <text evidence="11">The sequence shown here is derived from an EMBL/GenBank/DDBJ whole genome shotgun (WGS) entry which is preliminary data.</text>
</comment>
<keyword evidence="3" id="KW-0540">Nuclease</keyword>
<sequence>MKEQDEQLVGKLVNELGLSPLTSRLLINRGLTSAVEAEQFLHIDKGDFYDPFLLDGMPVLVERVRQAIRDQEKILVFGDYDADGVTATAIMTLGLRSMGADVDFYVPHRFTEGYGPNDSALISARESGVSLVITVDTGIAAIGAAKTARAIGLDYIVTDHHEPQAELPDTLAIINPKKPGCLYPFKSLAGAGVAFKVIHALSGEAPNALLDLATVGTVADLVPLLDENRLLVSKGIEILRKNRRPGLAALMAVSSIEPSAIDSDDIGFSIGPRINAAGRMEHAGIAVKLMMTASMADAKALADELDQLNRDRKAVVDQMTVEALSLAEDLPDDRKNILVLARNEWHEGVIGIASSRLVEKYYRPTILFSIDRETGLAKGSARSIEGFDIFQALSKCRDILPRFGGHPMAAGMTIRAEDLDELSQRLNDEAAAVLTDEILAPTVNIDLTCRLQDLTLSELEALNALAPYGEGNPKPTVAIDQAHLADIKRIGTAKNHLKVILKDDEVSLDGVAFKMGELFEQIEPNARLSVMGTMQINEWNGCRKPQILIEDIKVEDWQLFDWRGEQNLGRRLLDLPEDKRLLVYFQEDTVNTSHLDVFSDELIRFDQIHEADQRPYLVLLDVPERLEDLTKLLSDHPFPERIYAVFYHQRDAFFAAVPGRDQFKSLYAVIRQKQTIDVNRLINGFVKARKVRRETVQFMLKVFSDCDFVKIEEGFVQCVMDPEKRPLTSSNTYKKIQERAQVEERLCYSTHRSLKEWLNQFCKKDAGVEEAVYQ</sequence>
<keyword evidence="5 11" id="KW-0269">Exonuclease</keyword>
<dbReference type="Pfam" id="PF01368">
    <property type="entry name" value="DHH"/>
    <property type="match status" value="1"/>
</dbReference>
<proteinExistence type="inferred from homology"/>
<evidence type="ECO:0000259" key="8">
    <source>
        <dbReference type="Pfam" id="PF02272"/>
    </source>
</evidence>
<gene>
    <name evidence="11" type="primary">recJ</name>
    <name evidence="11" type="ORF">ACFO4N_05190</name>
</gene>
<dbReference type="PANTHER" id="PTHR30255:SF2">
    <property type="entry name" value="SINGLE-STRANDED-DNA-SPECIFIC EXONUCLEASE RECJ"/>
    <property type="match status" value="1"/>
</dbReference>
<evidence type="ECO:0000256" key="6">
    <source>
        <dbReference type="SAM" id="Coils"/>
    </source>
</evidence>
<evidence type="ECO:0000259" key="10">
    <source>
        <dbReference type="Pfam" id="PF17768"/>
    </source>
</evidence>
<evidence type="ECO:0000259" key="7">
    <source>
        <dbReference type="Pfam" id="PF01368"/>
    </source>
</evidence>
<evidence type="ECO:0000259" key="9">
    <source>
        <dbReference type="Pfam" id="PF10141"/>
    </source>
</evidence>
<name>A0ABV9GJG8_9BACL</name>
<comment type="similarity">
    <text evidence="1">Belongs to the RecJ family.</text>
</comment>
<reference evidence="12" key="1">
    <citation type="journal article" date="2019" name="Int. J. Syst. Evol. Microbiol.">
        <title>The Global Catalogue of Microorganisms (GCM) 10K type strain sequencing project: providing services to taxonomists for standard genome sequencing and annotation.</title>
        <authorList>
            <consortium name="The Broad Institute Genomics Platform"/>
            <consortium name="The Broad Institute Genome Sequencing Center for Infectious Disease"/>
            <person name="Wu L."/>
            <person name="Ma J."/>
        </authorList>
    </citation>
    <scope>NUCLEOTIDE SEQUENCE [LARGE SCALE GENOMIC DNA]</scope>
    <source>
        <strain evidence="12">CGMCC 1.16306</strain>
    </source>
</reference>
<organism evidence="11 12">
    <name type="scientific">Camelliibacillus cellulosilyticus</name>
    <dbReference type="NCBI Taxonomy" id="2174486"/>
    <lineage>
        <taxon>Bacteria</taxon>
        <taxon>Bacillati</taxon>
        <taxon>Bacillota</taxon>
        <taxon>Bacilli</taxon>
        <taxon>Bacillales</taxon>
        <taxon>Sporolactobacillaceae</taxon>
        <taxon>Camelliibacillus</taxon>
    </lineage>
</organism>
<dbReference type="EMBL" id="JBHSFW010000001">
    <property type="protein sequence ID" value="MFC4618122.1"/>
    <property type="molecule type" value="Genomic_DNA"/>
</dbReference>
<dbReference type="InterPro" id="IPR001667">
    <property type="entry name" value="DDH_dom"/>
</dbReference>
<dbReference type="InterPro" id="IPR038763">
    <property type="entry name" value="DHH_sf"/>
</dbReference>
<evidence type="ECO:0000256" key="3">
    <source>
        <dbReference type="ARBA" id="ARBA00022722"/>
    </source>
</evidence>
<evidence type="ECO:0000256" key="5">
    <source>
        <dbReference type="ARBA" id="ARBA00022839"/>
    </source>
</evidence>
<feature type="domain" description="RecJ OB" evidence="10">
    <location>
        <begin position="445"/>
        <end position="551"/>
    </location>
</feature>
<dbReference type="Pfam" id="PF17768">
    <property type="entry name" value="RecJ_OB"/>
    <property type="match status" value="1"/>
</dbReference>
<dbReference type="InterPro" id="IPR041122">
    <property type="entry name" value="RecJ_OB"/>
</dbReference>
<dbReference type="Gene3D" id="3.90.1640.30">
    <property type="match status" value="1"/>
</dbReference>
<evidence type="ECO:0000256" key="2">
    <source>
        <dbReference type="ARBA" id="ARBA00019841"/>
    </source>
</evidence>
<accession>A0ABV9GJG8</accession>
<dbReference type="SUPFAM" id="SSF64182">
    <property type="entry name" value="DHH phosphoesterases"/>
    <property type="match status" value="1"/>
</dbReference>
<dbReference type="PANTHER" id="PTHR30255">
    <property type="entry name" value="SINGLE-STRANDED-DNA-SPECIFIC EXONUCLEASE RECJ"/>
    <property type="match status" value="1"/>
</dbReference>
<feature type="coiled-coil region" evidence="6">
    <location>
        <begin position="291"/>
        <end position="318"/>
    </location>
</feature>
<dbReference type="InterPro" id="IPR003156">
    <property type="entry name" value="DHHA1_dom"/>
</dbReference>
<evidence type="ECO:0000256" key="4">
    <source>
        <dbReference type="ARBA" id="ARBA00022801"/>
    </source>
</evidence>
<feature type="domain" description="Single-stranded-DNA-specific exonuclease RecJ C-terminal" evidence="9">
    <location>
        <begin position="558"/>
        <end position="758"/>
    </location>
</feature>
<dbReference type="Gene3D" id="3.10.310.30">
    <property type="match status" value="1"/>
</dbReference>
<keyword evidence="6" id="KW-0175">Coiled coil</keyword>
<dbReference type="InterPro" id="IPR004610">
    <property type="entry name" value="RecJ"/>
</dbReference>
<protein>
    <recommendedName>
        <fullName evidence="2">Single-stranded-DNA-specific exonuclease RecJ</fullName>
    </recommendedName>
</protein>
<dbReference type="InterPro" id="IPR051673">
    <property type="entry name" value="SSDNA_exonuclease_RecJ"/>
</dbReference>
<feature type="domain" description="DHHA1" evidence="8">
    <location>
        <begin position="336"/>
        <end position="430"/>
    </location>
</feature>